<evidence type="ECO:0000313" key="2">
    <source>
        <dbReference type="Proteomes" id="UP000202558"/>
    </source>
</evidence>
<protein>
    <submittedName>
        <fullName evidence="1">Uncharacterized protein</fullName>
    </submittedName>
</protein>
<name>G5CQQ3_9VIRU</name>
<proteinExistence type="predicted"/>
<dbReference type="EMBL" id="JN258408">
    <property type="protein sequence ID" value="AEQ33231.1"/>
    <property type="molecule type" value="Genomic_DNA"/>
</dbReference>
<organism evidence="1 2">
    <name type="scientific">Megavirus chiliensis</name>
    <dbReference type="NCBI Taxonomy" id="1094892"/>
    <lineage>
        <taxon>Viruses</taxon>
        <taxon>Varidnaviria</taxon>
        <taxon>Bamfordvirae</taxon>
        <taxon>Nucleocytoviricota</taxon>
        <taxon>Megaviricetes</taxon>
        <taxon>Imitervirales</taxon>
        <taxon>Mimiviridae</taxon>
        <taxon>Megamimivirinae</taxon>
        <taxon>Megavirus</taxon>
        <taxon>Megavirus chilense</taxon>
    </lineage>
</organism>
<evidence type="ECO:0000313" key="1">
    <source>
        <dbReference type="EMBL" id="AEQ33231.1"/>
    </source>
</evidence>
<reference evidence="1 2" key="1">
    <citation type="journal article" date="2011" name="Proc. Natl. Acad. Sci. U.S.A.">
        <title>Distant Mimivirus relative with a larger genome highlights the fundamental features of Megaviridae.</title>
        <authorList>
            <person name="Arslan D."/>
            <person name="Legendre M."/>
            <person name="Seltzer V."/>
            <person name="Abergel C."/>
            <person name="Claverie J.M."/>
        </authorList>
    </citation>
    <scope>NUCLEOTIDE SEQUENCE [LARGE SCALE GENOMIC DNA]</scope>
    <source>
        <strain evidence="1">Claverie Las Cruses</strain>
    </source>
</reference>
<keyword evidence="2" id="KW-1185">Reference proteome</keyword>
<dbReference type="Proteomes" id="UP000202558">
    <property type="component" value="Segment"/>
</dbReference>
<dbReference type="KEGG" id="vg:11257552"/>
<dbReference type="OrthoDB" id="34157at10239"/>
<accession>G5CQQ3</accession>
<sequence length="193" mass="23096">MFNDDVIMNIMNYLSDRDKIIFASINHNMRFFLDKLCYTELHNYEYVKKLDYVERFKRVSYKISNGSNILIPNIVTDLIIKCGYYNNLIIPTHIIHITVCDCMCSKMKYIIDQRIKITINNQLSKCNNFPRYDKRFGGALTLLAANSYQDPYITIDTDKPKILLKNKYNCSRNHNQYFKNTNKYNKRIQKYNY</sequence>
<gene>
    <name evidence="1" type="primary">mchi_1088</name>
</gene>